<dbReference type="InterPro" id="IPR036890">
    <property type="entry name" value="HATPase_C_sf"/>
</dbReference>
<evidence type="ECO:0000256" key="3">
    <source>
        <dbReference type="ARBA" id="ARBA00022679"/>
    </source>
</evidence>
<dbReference type="Pfam" id="PF12860">
    <property type="entry name" value="PAS_7"/>
    <property type="match status" value="2"/>
</dbReference>
<dbReference type="GO" id="GO:0000155">
    <property type="term" value="F:phosphorelay sensor kinase activity"/>
    <property type="evidence" value="ECO:0007669"/>
    <property type="project" value="InterPro"/>
</dbReference>
<organism evidence="9 10">
    <name type="scientific">Azospirillum brasilense</name>
    <dbReference type="NCBI Taxonomy" id="192"/>
    <lineage>
        <taxon>Bacteria</taxon>
        <taxon>Pseudomonadati</taxon>
        <taxon>Pseudomonadota</taxon>
        <taxon>Alphaproteobacteria</taxon>
        <taxon>Rhodospirillales</taxon>
        <taxon>Azospirillaceae</taxon>
        <taxon>Azospirillum</taxon>
    </lineage>
</organism>
<evidence type="ECO:0000313" key="10">
    <source>
        <dbReference type="Proteomes" id="UP000318529"/>
    </source>
</evidence>
<feature type="region of interest" description="Disordered" evidence="6">
    <location>
        <begin position="177"/>
        <end position="196"/>
    </location>
</feature>
<evidence type="ECO:0000256" key="2">
    <source>
        <dbReference type="ARBA" id="ARBA00012438"/>
    </source>
</evidence>
<dbReference type="InterPro" id="IPR003661">
    <property type="entry name" value="HisK_dim/P_dom"/>
</dbReference>
<dbReference type="InterPro" id="IPR050736">
    <property type="entry name" value="Sensor_HK_Regulatory"/>
</dbReference>
<keyword evidence="7" id="KW-1133">Transmembrane helix</keyword>
<keyword evidence="4 9" id="KW-0418">Kinase</keyword>
<dbReference type="SUPFAM" id="SSF55874">
    <property type="entry name" value="ATPase domain of HSP90 chaperone/DNA topoisomerase II/histidine kinase"/>
    <property type="match status" value="1"/>
</dbReference>
<dbReference type="Gene3D" id="3.30.450.20">
    <property type="entry name" value="PAS domain"/>
    <property type="match status" value="2"/>
</dbReference>
<dbReference type="InterPro" id="IPR005467">
    <property type="entry name" value="His_kinase_dom"/>
</dbReference>
<comment type="caution">
    <text evidence="9">The sequence shown here is derived from an EMBL/GenBank/DDBJ whole genome shotgun (WGS) entry which is preliminary data.</text>
</comment>
<dbReference type="SMART" id="SM00387">
    <property type="entry name" value="HATPase_c"/>
    <property type="match status" value="1"/>
</dbReference>
<accession>A0A560CN48</accession>
<keyword evidence="7" id="KW-0472">Membrane</keyword>
<feature type="transmembrane region" description="Helical" evidence="7">
    <location>
        <begin position="40"/>
        <end position="58"/>
    </location>
</feature>
<evidence type="ECO:0000256" key="5">
    <source>
        <dbReference type="ARBA" id="ARBA00023012"/>
    </source>
</evidence>
<feature type="compositionally biased region" description="Polar residues" evidence="6">
    <location>
        <begin position="180"/>
        <end position="192"/>
    </location>
</feature>
<dbReference type="InterPro" id="IPR003594">
    <property type="entry name" value="HATPase_dom"/>
</dbReference>
<dbReference type="SUPFAM" id="SSF47384">
    <property type="entry name" value="Homodimeric domain of signal transducing histidine kinase"/>
    <property type="match status" value="1"/>
</dbReference>
<dbReference type="Proteomes" id="UP000318529">
    <property type="component" value="Unassembled WGS sequence"/>
</dbReference>
<proteinExistence type="predicted"/>
<name>A0A560CN48_AZOBR</name>
<dbReference type="InterPro" id="IPR035965">
    <property type="entry name" value="PAS-like_dom_sf"/>
</dbReference>
<dbReference type="PANTHER" id="PTHR43711:SF1">
    <property type="entry name" value="HISTIDINE KINASE 1"/>
    <property type="match status" value="1"/>
</dbReference>
<dbReference type="InterPro" id="IPR036097">
    <property type="entry name" value="HisK_dim/P_sf"/>
</dbReference>
<dbReference type="Pfam" id="PF00512">
    <property type="entry name" value="HisKA"/>
    <property type="match status" value="1"/>
</dbReference>
<sequence length="827" mass="89547">MQSGRAKGLRHLRKWHHRRPALLRREAWTSLTRVSVLTRSYAFAALGLAVGVGLMAGPSGSPTMLGFAGVLGAAGFGGLFWTGRERRRSDRLAADVARLEALLAAAPHPWCAWDASGGVSAAPGCSRLLGAVPGQDIANAFTDADAPRVAEAVRRLRAAGEGFRLEATTRGGRRLLLSGQRSAEPSTTTDASGHQDVVWLEDVTDRSAERDGLAQGRRDAEAALAELRAAVDALPLPVWLRGTGQMLSWCNRAYARAVDSEPAAVPDSGRELTADGAGRALAQRALHSGVAQSERVSAVIGSERRLLEVTEAPLPSPDGGTLVVGYALDVTAVEEMRGELSRHLAAHAEVLERLGAAIAIFGADTRLTFFNQAYARLWDLEESWLRSQPTHGEILEELRTRRRLPEYADYQSYKRERLSRYTRLLEPVEELMHLPDGTTLRSLAAPHPLGGLMQILEDVTNTLALESSYNTLIAVQQETLDNLAEGIAVFGGDGRLKLSNPAFARVWDLDDDDLLGEPHISALFERMRPFLENGGDWDSLKDEMIGATLERAVRSGRLERADGSVVEFSTLPLPDGAVLNSYLDVTDSARLEQALRASNAALEAADQLKSEFIANVSHHLRNPLNGIIGFAEVLANQYFGELNPRQIEYVKGVLNAGERLLELIDDVVDMTSLGAGVTTLDRGTVDVPDLLETVGELTREWARREGLRLDLTAPSSLGEAEGDERRLKQALFTLVVGAIRHPPADRRILLSGERKADALVLTVGSGTGPGEAAPPSRYDRNDPRGAAALGLSLVRNVMELHGGRLEVEEWPGHGTRFRCVLPLPPAP</sequence>
<dbReference type="Pfam" id="PF02518">
    <property type="entry name" value="HATPase_c"/>
    <property type="match status" value="1"/>
</dbReference>
<dbReference type="AlphaFoldDB" id="A0A560CN48"/>
<dbReference type="CDD" id="cd00075">
    <property type="entry name" value="HATPase"/>
    <property type="match status" value="1"/>
</dbReference>
<feature type="domain" description="Histidine kinase" evidence="8">
    <location>
        <begin position="615"/>
        <end position="825"/>
    </location>
</feature>
<dbReference type="SMART" id="SM00388">
    <property type="entry name" value="HisKA"/>
    <property type="match status" value="1"/>
</dbReference>
<dbReference type="InterPro" id="IPR000014">
    <property type="entry name" value="PAS"/>
</dbReference>
<dbReference type="CDD" id="cd00082">
    <property type="entry name" value="HisKA"/>
    <property type="match status" value="1"/>
</dbReference>
<dbReference type="Gene3D" id="1.10.287.130">
    <property type="match status" value="1"/>
</dbReference>
<dbReference type="SMART" id="SM00091">
    <property type="entry name" value="PAS"/>
    <property type="match status" value="4"/>
</dbReference>
<keyword evidence="3" id="KW-0808">Transferase</keyword>
<evidence type="ECO:0000256" key="6">
    <source>
        <dbReference type="SAM" id="MobiDB-lite"/>
    </source>
</evidence>
<reference evidence="9 10" key="1">
    <citation type="submission" date="2019-06" db="EMBL/GenBank/DDBJ databases">
        <title>Genomic Encyclopedia of Type Strains, Phase IV (KMG-V): Genome sequencing to study the core and pangenomes of soil and plant-associated prokaryotes.</title>
        <authorList>
            <person name="Whitman W."/>
        </authorList>
    </citation>
    <scope>NUCLEOTIDE SEQUENCE [LARGE SCALE GENOMIC DNA]</scope>
    <source>
        <strain evidence="9 10">BR 11650</strain>
    </source>
</reference>
<feature type="region of interest" description="Disordered" evidence="6">
    <location>
        <begin position="763"/>
        <end position="782"/>
    </location>
</feature>
<dbReference type="SUPFAM" id="SSF55785">
    <property type="entry name" value="PYP-like sensor domain (PAS domain)"/>
    <property type="match status" value="3"/>
</dbReference>
<protein>
    <recommendedName>
        <fullName evidence="2">histidine kinase</fullName>
        <ecNumber evidence="2">2.7.13.3</ecNumber>
    </recommendedName>
</protein>
<dbReference type="PROSITE" id="PS50109">
    <property type="entry name" value="HIS_KIN"/>
    <property type="match status" value="1"/>
</dbReference>
<comment type="catalytic activity">
    <reaction evidence="1">
        <text>ATP + protein L-histidine = ADP + protein N-phospho-L-histidine.</text>
        <dbReference type="EC" id="2.7.13.3"/>
    </reaction>
</comment>
<gene>
    <name evidence="9" type="ORF">FBZ83_10230</name>
</gene>
<evidence type="ECO:0000256" key="4">
    <source>
        <dbReference type="ARBA" id="ARBA00022777"/>
    </source>
</evidence>
<dbReference type="EMBL" id="VITH01000002">
    <property type="protein sequence ID" value="TWA86242.1"/>
    <property type="molecule type" value="Genomic_DNA"/>
</dbReference>
<keyword evidence="5" id="KW-0902">Two-component regulatory system</keyword>
<dbReference type="PANTHER" id="PTHR43711">
    <property type="entry name" value="TWO-COMPONENT HISTIDINE KINASE"/>
    <property type="match status" value="1"/>
</dbReference>
<evidence type="ECO:0000256" key="7">
    <source>
        <dbReference type="SAM" id="Phobius"/>
    </source>
</evidence>
<evidence type="ECO:0000256" key="1">
    <source>
        <dbReference type="ARBA" id="ARBA00000085"/>
    </source>
</evidence>
<evidence type="ECO:0000313" key="9">
    <source>
        <dbReference type="EMBL" id="TWA86242.1"/>
    </source>
</evidence>
<keyword evidence="7" id="KW-0812">Transmembrane</keyword>
<dbReference type="Gene3D" id="3.30.565.10">
    <property type="entry name" value="Histidine kinase-like ATPase, C-terminal domain"/>
    <property type="match status" value="1"/>
</dbReference>
<evidence type="ECO:0000259" key="8">
    <source>
        <dbReference type="PROSITE" id="PS50109"/>
    </source>
</evidence>
<dbReference type="EC" id="2.7.13.3" evidence="2"/>